<dbReference type="Pfam" id="PF01882">
    <property type="entry name" value="DUF58"/>
    <property type="match status" value="1"/>
</dbReference>
<gene>
    <name evidence="2" type="ORF">OLW01_17515</name>
</gene>
<dbReference type="SUPFAM" id="SSF53300">
    <property type="entry name" value="vWA-like"/>
    <property type="match status" value="1"/>
</dbReference>
<protein>
    <submittedName>
        <fullName evidence="2">DUF58 domain-containing protein</fullName>
    </submittedName>
</protein>
<accession>A0ABY7AUR0</accession>
<dbReference type="PANTHER" id="PTHR33608:SF12">
    <property type="entry name" value="DUF58 DOMAIN-CONTAINING PROTEIN"/>
    <property type="match status" value="1"/>
</dbReference>
<proteinExistence type="predicted"/>
<dbReference type="EMBL" id="CP109967">
    <property type="protein sequence ID" value="WAJ72079.1"/>
    <property type="molecule type" value="Genomic_DNA"/>
</dbReference>
<dbReference type="Proteomes" id="UP001163726">
    <property type="component" value="Plasmid pCadTS8_2"/>
</dbReference>
<keyword evidence="2" id="KW-0614">Plasmid</keyword>
<organism evidence="2 3">
    <name type="scientific">Catenovulum adriaticum</name>
    <dbReference type="NCBI Taxonomy" id="2984846"/>
    <lineage>
        <taxon>Bacteria</taxon>
        <taxon>Pseudomonadati</taxon>
        <taxon>Pseudomonadota</taxon>
        <taxon>Gammaproteobacteria</taxon>
        <taxon>Alteromonadales</taxon>
        <taxon>Alteromonadaceae</taxon>
        <taxon>Catenovulum</taxon>
    </lineage>
</organism>
<dbReference type="PANTHER" id="PTHR33608">
    <property type="entry name" value="BLL2464 PROTEIN"/>
    <property type="match status" value="1"/>
</dbReference>
<dbReference type="RefSeq" id="WP_268076796.1">
    <property type="nucleotide sequence ID" value="NZ_CP109967.1"/>
</dbReference>
<feature type="domain" description="DUF58" evidence="1">
    <location>
        <begin position="67"/>
        <end position="257"/>
    </location>
</feature>
<reference evidence="2" key="1">
    <citation type="submission" date="2022-10" db="EMBL/GenBank/DDBJ databases">
        <title>Catenovulum adriacola sp. nov. isolated in the Harbour of Susak.</title>
        <authorList>
            <person name="Schoch T."/>
            <person name="Reich S.J."/>
            <person name="Stoeferle S."/>
            <person name="Flaiz M."/>
            <person name="Kazda M."/>
            <person name="Riedel C.U."/>
            <person name="Duerre P."/>
        </authorList>
    </citation>
    <scope>NUCLEOTIDE SEQUENCE</scope>
    <source>
        <strain evidence="2">TS8</strain>
        <plasmid evidence="2">pCadTS8_2</plasmid>
    </source>
</reference>
<sequence>MIKKIHPHLAWLKQLKANGVNAAKHELLYYRGKTALLKNLAPKQAQKAHLSGQYVSQHKGRGMEFDEVRHYQPGDDIRMIDWRVTARTGKTHTKLFREERERPVFILTDLSESMQFGSQLLYKSVQASHLAALLSWNIKQRGDRLGGLVFSHQQHVELKPKSRQSGVLHYIHALDALTSEQAKVTPDPLDFSQACARLRRLAKPGSLVIIISDFQQLNEAAVKQLSLLGQHCQLQAYRIFDPLELALPNVNIRQVLKVQSNQQNQNTSGNIVLGDKKEALKYQQEALNFMQQQQKQLARCRCPLTDISSALPLEEQL</sequence>
<geneLocation type="plasmid" evidence="2 3">
    <name>pCadTS8_2</name>
</geneLocation>
<evidence type="ECO:0000259" key="1">
    <source>
        <dbReference type="Pfam" id="PF01882"/>
    </source>
</evidence>
<dbReference type="InterPro" id="IPR002881">
    <property type="entry name" value="DUF58"/>
</dbReference>
<evidence type="ECO:0000313" key="3">
    <source>
        <dbReference type="Proteomes" id="UP001163726"/>
    </source>
</evidence>
<name>A0ABY7AUR0_9ALTE</name>
<dbReference type="InterPro" id="IPR036465">
    <property type="entry name" value="vWFA_dom_sf"/>
</dbReference>
<keyword evidence="3" id="KW-1185">Reference proteome</keyword>
<evidence type="ECO:0000313" key="2">
    <source>
        <dbReference type="EMBL" id="WAJ72079.1"/>
    </source>
</evidence>